<organism evidence="1 2">
    <name type="scientific">Rhizobium acidisoli</name>
    <dbReference type="NCBI Taxonomy" id="1538158"/>
    <lineage>
        <taxon>Bacteria</taxon>
        <taxon>Pseudomonadati</taxon>
        <taxon>Pseudomonadota</taxon>
        <taxon>Alphaproteobacteria</taxon>
        <taxon>Hyphomicrobiales</taxon>
        <taxon>Rhizobiaceae</taxon>
        <taxon>Rhizobium/Agrobacterium group</taxon>
        <taxon>Rhizobium</taxon>
    </lineage>
</organism>
<dbReference type="EMBL" id="CP034999">
    <property type="protein sequence ID" value="QAS80996.1"/>
    <property type="molecule type" value="Genomic_DNA"/>
</dbReference>
<protein>
    <submittedName>
        <fullName evidence="1">Uncharacterized protein</fullName>
    </submittedName>
</protein>
<dbReference type="KEGG" id="rad:CO657_23610"/>
<dbReference type="InterPro" id="IPR029035">
    <property type="entry name" value="DHS-like_NAD/FAD-binding_dom"/>
</dbReference>
<geneLocation type="plasmid" evidence="2">
    <name>prapfh23a</name>
</geneLocation>
<dbReference type="AlphaFoldDB" id="A0AAE5WR72"/>
<name>A0AAE5WR72_9HYPH</name>
<sequence>MEFDPGVLLIVGAGFSKTAGLPLATDFTEHLLDTASLKTDGPSVKQVEFLRKFVDDTFNGGETNPSKLWPELEDIFTLVDLSANTGHHLGTSYSAAKLRLVRRAMIVRIVRMLQQDYNRYLRSRSAESKLLNTLFDELNVDNTAVLSMNWDMVIERGVALRQKIDRIDYGCNASDAGFSKGEVSLRPAAPPEAKTLRLLKPHGSINWLYCDACRELFWVKPDQTEGVARTLFQARDWKAMPNLDPAMEIPKSYEPHCPHCRAQALGTRIATFSFRKALDFPMHAATWRTAESHLKDAPRWIFFGYSMPAADFEFKHLLKRIQLTERIKPKITVITGGATRAAEDTLARYRKFFGNDAIERTFTGGLNQEVIDYFRKIGALKRPSKKKPSKVLSSGA</sequence>
<dbReference type="RefSeq" id="WP_128715592.1">
    <property type="nucleotide sequence ID" value="NZ_CP034999.1"/>
</dbReference>
<gene>
    <name evidence="1" type="ORF">CO657_23610</name>
</gene>
<accession>A0AAE5WR72</accession>
<keyword evidence="2" id="KW-1185">Reference proteome</keyword>
<evidence type="ECO:0000313" key="1">
    <source>
        <dbReference type="EMBL" id="QAS80996.1"/>
    </source>
</evidence>
<dbReference type="SUPFAM" id="SSF52467">
    <property type="entry name" value="DHS-like NAD/FAD-binding domain"/>
    <property type="match status" value="1"/>
</dbReference>
<proteinExistence type="predicted"/>
<evidence type="ECO:0000313" key="2">
    <source>
        <dbReference type="Proteomes" id="UP000220927"/>
    </source>
</evidence>
<dbReference type="Proteomes" id="UP000220927">
    <property type="component" value="Plasmid pRapFH23a"/>
</dbReference>
<keyword evidence="1" id="KW-0614">Plasmid</keyword>
<reference evidence="1 2" key="1">
    <citation type="submission" date="2019-01" db="EMBL/GenBank/DDBJ databases">
        <title>Genomic insights into the origins and evolution of symbiotic genes in the Phaseolus vulgaris microsymbionts.</title>
        <authorList>
            <person name="Tong W."/>
        </authorList>
    </citation>
    <scope>NUCLEOTIDE SEQUENCE [LARGE SCALE GENOMIC DNA]</scope>
    <source>
        <strain evidence="1 2">FH23</strain>
        <plasmid evidence="2">prapfh23a</plasmid>
    </source>
</reference>